<dbReference type="AlphaFoldDB" id="A0A813FVP5"/>
<evidence type="ECO:0008006" key="4">
    <source>
        <dbReference type="Google" id="ProtNLM"/>
    </source>
</evidence>
<dbReference type="PANTHER" id="PTHR14614">
    <property type="entry name" value="HEPATOCELLULAR CARCINOMA-ASSOCIATED ANTIGEN"/>
    <property type="match status" value="1"/>
</dbReference>
<evidence type="ECO:0000256" key="1">
    <source>
        <dbReference type="SAM" id="MobiDB-lite"/>
    </source>
</evidence>
<evidence type="ECO:0000313" key="3">
    <source>
        <dbReference type="Proteomes" id="UP000654075"/>
    </source>
</evidence>
<dbReference type="EMBL" id="CAJNNV010026246">
    <property type="protein sequence ID" value="CAE8617676.1"/>
    <property type="molecule type" value="Genomic_DNA"/>
</dbReference>
<proteinExistence type="predicted"/>
<sequence length="383" mass="42986">MPPSKGQDDGLVDEVNLQELRDGLASGFWRRSLCGYSQRFKAKVRFVLGPNGDGALPAPVVVSQTAVVKGFESSDPMTTGGTVWDAALLMSMYLEGNRDAVAGCRMLELGAGTGVTGLVASRLGAKSVVLTDLPSMLPLLQMNRDLNSPSDNNKVTVRPLVWQEALQDPLIAGGHDFDCILMSDVLYHVPQYEPLLIVVRALACMKRGTAGLRFLWSQEVHQPELYSRLREELTTAGWQVDMLIDHDDGVGVQCFLCQLFAPRNNNTNNNDNNNNDTNNNSNMSTSSSACQPQESSNNNNQPTTTTTTKKNNNNTSNNDTVGLFRLLLRRRKWRWLWLWKQRRLRIRRWRRLRMTFSLDMIKKCCFSDSEFVQSTQPTLVKQV</sequence>
<feature type="compositionally biased region" description="Low complexity" evidence="1">
    <location>
        <begin position="297"/>
        <end position="316"/>
    </location>
</feature>
<feature type="region of interest" description="Disordered" evidence="1">
    <location>
        <begin position="266"/>
        <end position="316"/>
    </location>
</feature>
<evidence type="ECO:0000313" key="2">
    <source>
        <dbReference type="EMBL" id="CAE8617676.1"/>
    </source>
</evidence>
<comment type="caution">
    <text evidence="2">The sequence shown here is derived from an EMBL/GenBank/DDBJ whole genome shotgun (WGS) entry which is preliminary data.</text>
</comment>
<protein>
    <recommendedName>
        <fullName evidence="4">Calmodulin-lysine N-methyltransferase</fullName>
    </recommendedName>
</protein>
<dbReference type="SUPFAM" id="SSF53335">
    <property type="entry name" value="S-adenosyl-L-methionine-dependent methyltransferases"/>
    <property type="match status" value="1"/>
</dbReference>
<dbReference type="InterPro" id="IPR019410">
    <property type="entry name" value="Methyltransf_16"/>
</dbReference>
<organism evidence="2 3">
    <name type="scientific">Polarella glacialis</name>
    <name type="common">Dinoflagellate</name>
    <dbReference type="NCBI Taxonomy" id="89957"/>
    <lineage>
        <taxon>Eukaryota</taxon>
        <taxon>Sar</taxon>
        <taxon>Alveolata</taxon>
        <taxon>Dinophyceae</taxon>
        <taxon>Suessiales</taxon>
        <taxon>Suessiaceae</taxon>
        <taxon>Polarella</taxon>
    </lineage>
</organism>
<gene>
    <name evidence="2" type="ORF">PGLA1383_LOCUS35337</name>
</gene>
<dbReference type="CDD" id="cd02440">
    <property type="entry name" value="AdoMet_MTases"/>
    <property type="match status" value="1"/>
</dbReference>
<dbReference type="OrthoDB" id="46564at2759"/>
<dbReference type="InterPro" id="IPR029063">
    <property type="entry name" value="SAM-dependent_MTases_sf"/>
</dbReference>
<dbReference type="Proteomes" id="UP000654075">
    <property type="component" value="Unassembled WGS sequence"/>
</dbReference>
<dbReference type="Gene3D" id="3.40.50.150">
    <property type="entry name" value="Vaccinia Virus protein VP39"/>
    <property type="match status" value="1"/>
</dbReference>
<feature type="compositionally biased region" description="Low complexity" evidence="1">
    <location>
        <begin position="266"/>
        <end position="288"/>
    </location>
</feature>
<accession>A0A813FVP5</accession>
<name>A0A813FVP5_POLGL</name>
<keyword evidence="3" id="KW-1185">Reference proteome</keyword>
<reference evidence="2" key="1">
    <citation type="submission" date="2021-02" db="EMBL/GenBank/DDBJ databases">
        <authorList>
            <person name="Dougan E. K."/>
            <person name="Rhodes N."/>
            <person name="Thang M."/>
            <person name="Chan C."/>
        </authorList>
    </citation>
    <scope>NUCLEOTIDE SEQUENCE</scope>
</reference>
<dbReference type="Pfam" id="PF10294">
    <property type="entry name" value="Methyltransf_16"/>
    <property type="match status" value="1"/>
</dbReference>